<feature type="transmembrane region" description="Helical" evidence="1">
    <location>
        <begin position="200"/>
        <end position="218"/>
    </location>
</feature>
<keyword evidence="1" id="KW-1133">Transmembrane helix</keyword>
<name>A0ABW3IUH7_9RHOB</name>
<sequence>MTIISAGGAQTSDRWLRGAIFGLLAISLALSLKSLWIDYLTGGDPFRQGDWLINSAAGFVRRSLPGDLLLALSDLMGWSPLAILIGFQAVLLVVLYSQIARLLAEIPARVAFLIAFCPGFVLIFWAADHMGTVRKEMLAFLALCLCALGVIRDSRVRLVAGSVVFVAAVLAHEAMILFSPALAAIYYLHWKNASGRLADVLLAAGTFGAAAVIFLVALKHGQVSQPHLVCQALIHRGLTEQVCAGAINWLGVDSTFAQGTVQKVLSFDRAASGFSMGLFLALCPLFYLASRADRPGVAALGIVLLALPFTPLYLVAIDWGRWVSFHVFSVFVLGSLAFRLKLLRLRDEPGLLPLGLFAVTALFFSPLTMVGLNYGGLVRRLALDVSSVLP</sequence>
<feature type="transmembrane region" description="Helical" evidence="1">
    <location>
        <begin position="352"/>
        <end position="372"/>
    </location>
</feature>
<dbReference type="RefSeq" id="WP_386077084.1">
    <property type="nucleotide sequence ID" value="NZ_JBHTJT010000048.1"/>
</dbReference>
<keyword evidence="1" id="KW-0812">Transmembrane</keyword>
<protein>
    <recommendedName>
        <fullName evidence="4">EpsG family protein</fullName>
    </recommendedName>
</protein>
<feature type="transmembrane region" description="Helical" evidence="1">
    <location>
        <begin position="15"/>
        <end position="37"/>
    </location>
</feature>
<reference evidence="3" key="1">
    <citation type="journal article" date="2019" name="Int. J. Syst. Evol. Microbiol.">
        <title>The Global Catalogue of Microorganisms (GCM) 10K type strain sequencing project: providing services to taxonomists for standard genome sequencing and annotation.</title>
        <authorList>
            <consortium name="The Broad Institute Genomics Platform"/>
            <consortium name="The Broad Institute Genome Sequencing Center for Infectious Disease"/>
            <person name="Wu L."/>
            <person name="Ma J."/>
        </authorList>
    </citation>
    <scope>NUCLEOTIDE SEQUENCE [LARGE SCALE GENOMIC DNA]</scope>
    <source>
        <strain evidence="3">CCUG 60524</strain>
    </source>
</reference>
<evidence type="ECO:0000313" key="2">
    <source>
        <dbReference type="EMBL" id="MFD0981837.1"/>
    </source>
</evidence>
<accession>A0ABW3IUH7</accession>
<evidence type="ECO:0008006" key="4">
    <source>
        <dbReference type="Google" id="ProtNLM"/>
    </source>
</evidence>
<feature type="transmembrane region" description="Helical" evidence="1">
    <location>
        <begin position="163"/>
        <end position="188"/>
    </location>
</feature>
<keyword evidence="1" id="KW-0472">Membrane</keyword>
<organism evidence="2 3">
    <name type="scientific">Tropicimonas aquimaris</name>
    <dbReference type="NCBI Taxonomy" id="914152"/>
    <lineage>
        <taxon>Bacteria</taxon>
        <taxon>Pseudomonadati</taxon>
        <taxon>Pseudomonadota</taxon>
        <taxon>Alphaproteobacteria</taxon>
        <taxon>Rhodobacterales</taxon>
        <taxon>Roseobacteraceae</taxon>
        <taxon>Tropicimonas</taxon>
    </lineage>
</organism>
<feature type="transmembrane region" description="Helical" evidence="1">
    <location>
        <begin position="270"/>
        <end position="290"/>
    </location>
</feature>
<comment type="caution">
    <text evidence="2">The sequence shown here is derived from an EMBL/GenBank/DDBJ whole genome shotgun (WGS) entry which is preliminary data.</text>
</comment>
<gene>
    <name evidence="2" type="ORF">ACFQ2S_19565</name>
</gene>
<feature type="transmembrane region" description="Helical" evidence="1">
    <location>
        <begin position="75"/>
        <end position="96"/>
    </location>
</feature>
<proteinExistence type="predicted"/>
<dbReference type="Proteomes" id="UP001597108">
    <property type="component" value="Unassembled WGS sequence"/>
</dbReference>
<feature type="transmembrane region" description="Helical" evidence="1">
    <location>
        <begin position="322"/>
        <end position="340"/>
    </location>
</feature>
<feature type="transmembrane region" description="Helical" evidence="1">
    <location>
        <begin position="108"/>
        <end position="127"/>
    </location>
</feature>
<feature type="transmembrane region" description="Helical" evidence="1">
    <location>
        <begin position="133"/>
        <end position="151"/>
    </location>
</feature>
<feature type="transmembrane region" description="Helical" evidence="1">
    <location>
        <begin position="296"/>
        <end position="315"/>
    </location>
</feature>
<keyword evidence="3" id="KW-1185">Reference proteome</keyword>
<evidence type="ECO:0000313" key="3">
    <source>
        <dbReference type="Proteomes" id="UP001597108"/>
    </source>
</evidence>
<evidence type="ECO:0000256" key="1">
    <source>
        <dbReference type="SAM" id="Phobius"/>
    </source>
</evidence>
<dbReference type="EMBL" id="JBHTJT010000048">
    <property type="protein sequence ID" value="MFD0981837.1"/>
    <property type="molecule type" value="Genomic_DNA"/>
</dbReference>